<dbReference type="RefSeq" id="XP_030755736.1">
    <property type="nucleotide sequence ID" value="XM_030899876.1"/>
</dbReference>
<keyword evidence="1" id="KW-1185">Reference proteome</keyword>
<accession>A0A6J2XXD1</accession>
<protein>
    <submittedName>
        <fullName evidence="2">Activity-regulated cytoskeleton associated protein 2-like</fullName>
    </submittedName>
</protein>
<dbReference type="KEGG" id="soy:115882049"/>
<dbReference type="Proteomes" id="UP000504635">
    <property type="component" value="Unplaced"/>
</dbReference>
<evidence type="ECO:0000313" key="1">
    <source>
        <dbReference type="Proteomes" id="UP000504635"/>
    </source>
</evidence>
<gene>
    <name evidence="2" type="primary">LOC115882049</name>
</gene>
<reference evidence="2" key="1">
    <citation type="submission" date="2025-08" db="UniProtKB">
        <authorList>
            <consortium name="RefSeq"/>
        </authorList>
    </citation>
    <scope>IDENTIFICATION</scope>
    <source>
        <tissue evidence="2">Gonads</tissue>
    </source>
</reference>
<organism evidence="1 2">
    <name type="scientific">Sitophilus oryzae</name>
    <name type="common">Rice weevil</name>
    <name type="synonym">Curculio oryzae</name>
    <dbReference type="NCBI Taxonomy" id="7048"/>
    <lineage>
        <taxon>Eukaryota</taxon>
        <taxon>Metazoa</taxon>
        <taxon>Ecdysozoa</taxon>
        <taxon>Arthropoda</taxon>
        <taxon>Hexapoda</taxon>
        <taxon>Insecta</taxon>
        <taxon>Pterygota</taxon>
        <taxon>Neoptera</taxon>
        <taxon>Endopterygota</taxon>
        <taxon>Coleoptera</taxon>
        <taxon>Polyphaga</taxon>
        <taxon>Cucujiformia</taxon>
        <taxon>Curculionidae</taxon>
        <taxon>Dryophthorinae</taxon>
        <taxon>Sitophilus</taxon>
    </lineage>
</organism>
<sequence length="220" mass="24883">MSDEQFQQLLARLSVGNQNPTQVALAQNGNFTGCLSRFDGAKISSVQAFIDLVSIYKDCAQVSDENAMKGLPMLLDGFAAEWYQGVKATISTWKEAIDLWKLTFGPQKPAYRVYRELFANEQDESTPTDIFVCKARSTLAQLPNNTLTEETQLDMVYGLLHRRLREKLSRNKINNFNELLSQARLVEESLNAPTHEMKRQMSTQTKINVQDVCIVVILAM</sequence>
<dbReference type="InParanoid" id="A0A6J2XXD1"/>
<dbReference type="OrthoDB" id="8027319at2759"/>
<name>A0A6J2XXD1_SITOR</name>
<dbReference type="AlphaFoldDB" id="A0A6J2XXD1"/>
<proteinExistence type="predicted"/>
<dbReference type="GeneID" id="115882049"/>
<evidence type="ECO:0000313" key="2">
    <source>
        <dbReference type="RefSeq" id="XP_030755736.1"/>
    </source>
</evidence>